<feature type="transmembrane region" description="Helical" evidence="1">
    <location>
        <begin position="43"/>
        <end position="64"/>
    </location>
</feature>
<organism evidence="2 3">
    <name type="scientific">Persicimonas caeni</name>
    <dbReference type="NCBI Taxonomy" id="2292766"/>
    <lineage>
        <taxon>Bacteria</taxon>
        <taxon>Deltaproteobacteria</taxon>
        <taxon>Bradymonadales</taxon>
        <taxon>Bradymonadaceae</taxon>
        <taxon>Persicimonas</taxon>
    </lineage>
</organism>
<dbReference type="PANTHER" id="PTHR34989:SF1">
    <property type="entry name" value="PROTEIN HDED"/>
    <property type="match status" value="1"/>
</dbReference>
<dbReference type="GO" id="GO:0005886">
    <property type="term" value="C:plasma membrane"/>
    <property type="evidence" value="ECO:0007669"/>
    <property type="project" value="TreeGrafter"/>
</dbReference>
<feature type="transmembrane region" description="Helical" evidence="1">
    <location>
        <begin position="132"/>
        <end position="152"/>
    </location>
</feature>
<keyword evidence="1" id="KW-0812">Transmembrane</keyword>
<evidence type="ECO:0000313" key="3">
    <source>
        <dbReference type="Proteomes" id="UP000315995"/>
    </source>
</evidence>
<dbReference type="InterPro" id="IPR052712">
    <property type="entry name" value="Acid_resist_chaperone_HdeD"/>
</dbReference>
<dbReference type="Proteomes" id="UP000315995">
    <property type="component" value="Chromosome"/>
</dbReference>
<dbReference type="Pfam" id="PF03729">
    <property type="entry name" value="DUF308"/>
    <property type="match status" value="1"/>
</dbReference>
<protein>
    <submittedName>
        <fullName evidence="2">HdeD family acid-resistance protein</fullName>
    </submittedName>
</protein>
<keyword evidence="1" id="KW-1133">Transmembrane helix</keyword>
<feature type="transmembrane region" description="Helical" evidence="1">
    <location>
        <begin position="76"/>
        <end position="95"/>
    </location>
</feature>
<keyword evidence="1" id="KW-0472">Membrane</keyword>
<proteinExistence type="predicted"/>
<feature type="transmembrane region" description="Helical" evidence="1">
    <location>
        <begin position="101"/>
        <end position="125"/>
    </location>
</feature>
<accession>A0A5B8YBZ3</accession>
<reference evidence="2 3" key="1">
    <citation type="submission" date="2019-06" db="EMBL/GenBank/DDBJ databases">
        <title>Persicimonas caeni gen. nov., sp. nov., a predatory bacterium isolated from solar saltern.</title>
        <authorList>
            <person name="Wang S."/>
        </authorList>
    </citation>
    <scope>NUCLEOTIDE SEQUENCE [LARGE SCALE GENOMIC DNA]</scope>
    <source>
        <strain evidence="2 3">YN101</strain>
    </source>
</reference>
<feature type="transmembrane region" description="Helical" evidence="1">
    <location>
        <begin position="20"/>
        <end position="37"/>
    </location>
</feature>
<dbReference type="InterPro" id="IPR005325">
    <property type="entry name" value="DUF308_memb"/>
</dbReference>
<dbReference type="AlphaFoldDB" id="A0A4Y6Q025"/>
<feature type="transmembrane region" description="Helical" evidence="1">
    <location>
        <begin position="158"/>
        <end position="181"/>
    </location>
</feature>
<dbReference type="EMBL" id="CP041186">
    <property type="protein sequence ID" value="QDG53840.1"/>
    <property type="molecule type" value="Genomic_DNA"/>
</dbReference>
<dbReference type="RefSeq" id="WP_141200294.1">
    <property type="nucleotide sequence ID" value="NZ_CP041186.1"/>
</dbReference>
<evidence type="ECO:0000256" key="1">
    <source>
        <dbReference type="SAM" id="Phobius"/>
    </source>
</evidence>
<keyword evidence="3" id="KW-1185">Reference proteome</keyword>
<dbReference type="OrthoDB" id="5513646at2"/>
<evidence type="ECO:0000313" key="2">
    <source>
        <dbReference type="EMBL" id="QDG53840.1"/>
    </source>
</evidence>
<gene>
    <name evidence="2" type="ORF">FIV42_24770</name>
</gene>
<name>A0A4Y6Q025_PERCE</name>
<dbReference type="PANTHER" id="PTHR34989">
    <property type="entry name" value="PROTEIN HDED"/>
    <property type="match status" value="1"/>
</dbReference>
<accession>A0A4Y6Q025</accession>
<sequence>MAARSKELIKTPYRERWGWVAARGIFALLFGVIALIWPGISLFALVILFGAYALIDGIASLAFAASGGKTPSGRTWPLVLMGLAGIGAAVAAFVWPGVTAFVLLWIIAAWAVATGILEVIAYFSLRKNLDHSWLLLASGLLSIAFGAALMLWPVAGLLTVVVLVGVYAILAGLTLLALAFAMRRSLKHKTPVDRRQTPPGEPTPA</sequence>